<comment type="subcellular location">
    <subcellularLocation>
        <location evidence="1">Cell inner membrane</location>
    </subcellularLocation>
</comment>
<keyword evidence="4" id="KW-0813">Transport</keyword>
<keyword evidence="12" id="KW-1185">Reference proteome</keyword>
<evidence type="ECO:0000256" key="9">
    <source>
        <dbReference type="ARBA" id="ARBA00023136"/>
    </source>
</evidence>
<keyword evidence="9" id="KW-0472">Membrane</keyword>
<evidence type="ECO:0000256" key="2">
    <source>
        <dbReference type="ARBA" id="ARBA00007208"/>
    </source>
</evidence>
<evidence type="ECO:0000313" key="12">
    <source>
        <dbReference type="Proteomes" id="UP000532440"/>
    </source>
</evidence>
<evidence type="ECO:0000256" key="5">
    <source>
        <dbReference type="ARBA" id="ARBA00022475"/>
    </source>
</evidence>
<evidence type="ECO:0000256" key="7">
    <source>
        <dbReference type="ARBA" id="ARBA00022692"/>
    </source>
</evidence>
<gene>
    <name evidence="11" type="ORF">HNQ70_003866</name>
</gene>
<dbReference type="GO" id="GO:0015628">
    <property type="term" value="P:protein secretion by the type II secretion system"/>
    <property type="evidence" value="ECO:0007669"/>
    <property type="project" value="InterPro"/>
</dbReference>
<keyword evidence="7" id="KW-0812">Transmembrane</keyword>
<evidence type="ECO:0000256" key="1">
    <source>
        <dbReference type="ARBA" id="ARBA00004533"/>
    </source>
</evidence>
<evidence type="ECO:0000256" key="6">
    <source>
        <dbReference type="ARBA" id="ARBA00022519"/>
    </source>
</evidence>
<dbReference type="RefSeq" id="WP_183970698.1">
    <property type="nucleotide sequence ID" value="NZ_BAABEW010000005.1"/>
</dbReference>
<organism evidence="11 12">
    <name type="scientific">Quisquiliibacterium transsilvanicum</name>
    <dbReference type="NCBI Taxonomy" id="1549638"/>
    <lineage>
        <taxon>Bacteria</taxon>
        <taxon>Pseudomonadati</taxon>
        <taxon>Pseudomonadota</taxon>
        <taxon>Betaproteobacteria</taxon>
        <taxon>Burkholderiales</taxon>
        <taxon>Burkholderiaceae</taxon>
        <taxon>Quisquiliibacterium</taxon>
    </lineage>
</organism>
<comment type="similarity">
    <text evidence="2">Belongs to the GSP N family.</text>
</comment>
<keyword evidence="6" id="KW-0997">Cell inner membrane</keyword>
<dbReference type="Proteomes" id="UP000532440">
    <property type="component" value="Unassembled WGS sequence"/>
</dbReference>
<dbReference type="Pfam" id="PF01203">
    <property type="entry name" value="T2SSN"/>
    <property type="match status" value="1"/>
</dbReference>
<evidence type="ECO:0000256" key="10">
    <source>
        <dbReference type="ARBA" id="ARBA00030772"/>
    </source>
</evidence>
<dbReference type="EMBL" id="JACHGB010000009">
    <property type="protein sequence ID" value="MBB5273834.1"/>
    <property type="molecule type" value="Genomic_DNA"/>
</dbReference>
<reference evidence="11 12" key="1">
    <citation type="submission" date="2020-08" db="EMBL/GenBank/DDBJ databases">
        <title>Genomic Encyclopedia of Type Strains, Phase IV (KMG-IV): sequencing the most valuable type-strain genomes for metagenomic binning, comparative biology and taxonomic classification.</title>
        <authorList>
            <person name="Goeker M."/>
        </authorList>
    </citation>
    <scope>NUCLEOTIDE SEQUENCE [LARGE SCALE GENOMIC DNA]</scope>
    <source>
        <strain evidence="11 12">DSM 29781</strain>
    </source>
</reference>
<keyword evidence="5" id="KW-1003">Cell membrane</keyword>
<proteinExistence type="inferred from homology"/>
<evidence type="ECO:0000256" key="8">
    <source>
        <dbReference type="ARBA" id="ARBA00022927"/>
    </source>
</evidence>
<evidence type="ECO:0000256" key="4">
    <source>
        <dbReference type="ARBA" id="ARBA00022448"/>
    </source>
</evidence>
<keyword evidence="8" id="KW-0653">Protein transport</keyword>
<evidence type="ECO:0000256" key="3">
    <source>
        <dbReference type="ARBA" id="ARBA00021563"/>
    </source>
</evidence>
<dbReference type="InterPro" id="IPR022792">
    <property type="entry name" value="T2SS_protein-GspN"/>
</dbReference>
<comment type="caution">
    <text evidence="11">The sequence shown here is derived from an EMBL/GenBank/DDBJ whole genome shotgun (WGS) entry which is preliminary data.</text>
</comment>
<dbReference type="GO" id="GO:0005886">
    <property type="term" value="C:plasma membrane"/>
    <property type="evidence" value="ECO:0007669"/>
    <property type="project" value="UniProtKB-SubCell"/>
</dbReference>
<protein>
    <recommendedName>
        <fullName evidence="3">Type II secretion system protein N</fullName>
    </recommendedName>
    <alternativeName>
        <fullName evidence="10">General secretion pathway protein N</fullName>
    </alternativeName>
</protein>
<dbReference type="AlphaFoldDB" id="A0A7W8HKM2"/>
<evidence type="ECO:0000313" key="11">
    <source>
        <dbReference type="EMBL" id="MBB5273834.1"/>
    </source>
</evidence>
<sequence>MAGGMRRRGLGRWLALALAALLPALLVAAIYAPASWADRALDRASLGRVRLADAEGTIWRGQGRLVVADPSAMGADGPVVDGFALPGTVDWTLSVLPLMLGIIDANLSLGSMPEPVSIGGHPAEVRIGAGSLDLPSVDLSRLGSPWNTIRPSAALSLRWDSLTIRQGVLDGRVSVELRDAASAMTPVRPLGSYRIDVTGTGQDVSLALRTLSGPLKLEGSGQWARRAGLNFTASASAEGAEKSRLQSLLALIGRREGDRTIIRIGG</sequence>
<dbReference type="GO" id="GO:0015627">
    <property type="term" value="C:type II protein secretion system complex"/>
    <property type="evidence" value="ECO:0007669"/>
    <property type="project" value="InterPro"/>
</dbReference>
<accession>A0A7W8HKM2</accession>
<name>A0A7W8HKM2_9BURK</name>